<evidence type="ECO:0000256" key="1">
    <source>
        <dbReference type="ARBA" id="ARBA00022679"/>
    </source>
</evidence>
<accession>A0A0K2H240</accession>
<dbReference type="PATRIC" id="fig|1408189.4.peg.2205"/>
<feature type="compositionally biased region" description="Low complexity" evidence="2">
    <location>
        <begin position="1"/>
        <end position="17"/>
    </location>
</feature>
<dbReference type="EMBL" id="CP006841">
    <property type="protein sequence ID" value="ALA68104.1"/>
    <property type="molecule type" value="Genomic_DNA"/>
</dbReference>
<evidence type="ECO:0000313" key="4">
    <source>
        <dbReference type="Proteomes" id="UP000058446"/>
    </source>
</evidence>
<name>A0A0K2H240_9CORY</name>
<dbReference type="RefSeq" id="WP_053412912.1">
    <property type="nucleotide sequence ID" value="NZ_CP006841.1"/>
</dbReference>
<dbReference type="Gene3D" id="3.30.160.270">
    <property type="match status" value="1"/>
</dbReference>
<evidence type="ECO:0000256" key="2">
    <source>
        <dbReference type="SAM" id="MobiDB-lite"/>
    </source>
</evidence>
<protein>
    <submittedName>
        <fullName evidence="3">Acetyl-CoA acetyltransferase</fullName>
    </submittedName>
</protein>
<organism evidence="3 4">
    <name type="scientific">Corynebacterium lactis RW2-5</name>
    <dbReference type="NCBI Taxonomy" id="1408189"/>
    <lineage>
        <taxon>Bacteria</taxon>
        <taxon>Bacillati</taxon>
        <taxon>Actinomycetota</taxon>
        <taxon>Actinomycetes</taxon>
        <taxon>Mycobacteriales</taxon>
        <taxon>Corynebacteriaceae</taxon>
        <taxon>Corynebacterium</taxon>
    </lineage>
</organism>
<feature type="region of interest" description="Disordered" evidence="2">
    <location>
        <begin position="1"/>
        <end position="30"/>
    </location>
</feature>
<dbReference type="STRING" id="1408189.CLAC_10950"/>
<dbReference type="KEGG" id="clw:CLAC_10950"/>
<dbReference type="InterPro" id="IPR036230">
    <property type="entry name" value="LeuA_allosteric_dom_sf"/>
</dbReference>
<dbReference type="OrthoDB" id="4773719at2"/>
<evidence type="ECO:0000313" key="3">
    <source>
        <dbReference type="EMBL" id="ALA68104.1"/>
    </source>
</evidence>
<dbReference type="SUPFAM" id="SSF110921">
    <property type="entry name" value="2-isopropylmalate synthase LeuA, allosteric (dimerisation) domain"/>
    <property type="match status" value="1"/>
</dbReference>
<reference evidence="3 4" key="1">
    <citation type="submission" date="2013-10" db="EMBL/GenBank/DDBJ databases">
        <title>Complete genome sequence of Corynebacterium lactis DSM 45799(T), isolated from raw cow milk.</title>
        <authorList>
            <person name="Ruckert C."/>
            <person name="Albersmeier A."/>
            <person name="Lipski A."/>
            <person name="Kalinowski J."/>
        </authorList>
    </citation>
    <scope>NUCLEOTIDE SEQUENCE [LARGE SCALE GENOMIC DNA]</scope>
    <source>
        <strain evidence="3 4">RW2-5</strain>
    </source>
</reference>
<dbReference type="AlphaFoldDB" id="A0A0K2H240"/>
<gene>
    <name evidence="3" type="ORF">CLAC_10950</name>
</gene>
<sequence>MFSTRTTKNMSTSTTFTGKRPSLATEGEGERTVRTFSDDPFRARFGHRLPRGLRQEARGMTWRNFSDTYSPTHGPVQIRNFTAERGTLGRIRFNADLTLTDRQGNSRTFTEEITAMGPVSACTNLLADAGYRVEIVEFHQFEIFEATATFVYAAHNHDHVWTMGFGQTPETSVLNAMVCAANRLHG</sequence>
<keyword evidence="4" id="KW-1185">Reference proteome</keyword>
<keyword evidence="1 3" id="KW-0808">Transferase</keyword>
<proteinExistence type="predicted"/>
<dbReference type="Proteomes" id="UP000058446">
    <property type="component" value="Chromosome"/>
</dbReference>
<dbReference type="GO" id="GO:0016740">
    <property type="term" value="F:transferase activity"/>
    <property type="evidence" value="ECO:0007669"/>
    <property type="project" value="UniProtKB-KW"/>
</dbReference>